<protein>
    <submittedName>
        <fullName evidence="2">Uncharacterized protein</fullName>
    </submittedName>
</protein>
<evidence type="ECO:0000313" key="3">
    <source>
        <dbReference type="Proteomes" id="UP001501736"/>
    </source>
</evidence>
<feature type="transmembrane region" description="Helical" evidence="1">
    <location>
        <begin position="89"/>
        <end position="110"/>
    </location>
</feature>
<dbReference type="EMBL" id="BAAAYG010000002">
    <property type="protein sequence ID" value="GAA3279842.1"/>
    <property type="molecule type" value="Genomic_DNA"/>
</dbReference>
<name>A0ABP6R7A1_9MICC</name>
<feature type="transmembrane region" description="Helical" evidence="1">
    <location>
        <begin position="51"/>
        <end position="77"/>
    </location>
</feature>
<keyword evidence="1" id="KW-1133">Transmembrane helix</keyword>
<organism evidence="2 3">
    <name type="scientific">Nesterenkonia halobia</name>
    <dbReference type="NCBI Taxonomy" id="37922"/>
    <lineage>
        <taxon>Bacteria</taxon>
        <taxon>Bacillati</taxon>
        <taxon>Actinomycetota</taxon>
        <taxon>Actinomycetes</taxon>
        <taxon>Micrococcales</taxon>
        <taxon>Micrococcaceae</taxon>
        <taxon>Nesterenkonia</taxon>
    </lineage>
</organism>
<evidence type="ECO:0000313" key="2">
    <source>
        <dbReference type="EMBL" id="GAA3279842.1"/>
    </source>
</evidence>
<sequence length="181" mass="19523">MMWSIMDTSQDTSGAGSAYRLPSRWPRRVSDVVPTIGPSVLLHAGRLPLTVRIACFGLLGVVGITALFLLPSFLIHLAGLQSLMRLDGVLAGLAGLLALGVNIVLAGLQIVLALKVPERLEWVRAALTVTVLVAGLEAVLRDWAYPSVLEMGFRWDLLLMAAMVALLWLPSANRWFTADPA</sequence>
<proteinExistence type="predicted"/>
<evidence type="ECO:0000256" key="1">
    <source>
        <dbReference type="SAM" id="Phobius"/>
    </source>
</evidence>
<keyword evidence="3" id="KW-1185">Reference proteome</keyword>
<feature type="transmembrane region" description="Helical" evidence="1">
    <location>
        <begin position="122"/>
        <end position="140"/>
    </location>
</feature>
<keyword evidence="1" id="KW-0472">Membrane</keyword>
<feature type="transmembrane region" description="Helical" evidence="1">
    <location>
        <begin position="152"/>
        <end position="169"/>
    </location>
</feature>
<comment type="caution">
    <text evidence="2">The sequence shown here is derived from an EMBL/GenBank/DDBJ whole genome shotgun (WGS) entry which is preliminary data.</text>
</comment>
<accession>A0ABP6R7A1</accession>
<keyword evidence="1" id="KW-0812">Transmembrane</keyword>
<gene>
    <name evidence="2" type="ORF">GCM10020260_03350</name>
</gene>
<reference evidence="3" key="1">
    <citation type="journal article" date="2019" name="Int. J. Syst. Evol. Microbiol.">
        <title>The Global Catalogue of Microorganisms (GCM) 10K type strain sequencing project: providing services to taxonomists for standard genome sequencing and annotation.</title>
        <authorList>
            <consortium name="The Broad Institute Genomics Platform"/>
            <consortium name="The Broad Institute Genome Sequencing Center for Infectious Disease"/>
            <person name="Wu L."/>
            <person name="Ma J."/>
        </authorList>
    </citation>
    <scope>NUCLEOTIDE SEQUENCE [LARGE SCALE GENOMIC DNA]</scope>
    <source>
        <strain evidence="3">JCM 11483</strain>
    </source>
</reference>
<dbReference type="Proteomes" id="UP001501736">
    <property type="component" value="Unassembled WGS sequence"/>
</dbReference>